<dbReference type="SUPFAM" id="SSF82607">
    <property type="entry name" value="YbaB-like"/>
    <property type="match status" value="1"/>
</dbReference>
<proteinExistence type="predicted"/>
<keyword evidence="3" id="KW-1185">Reference proteome</keyword>
<dbReference type="InterPro" id="IPR036894">
    <property type="entry name" value="YbaB-like_sf"/>
</dbReference>
<evidence type="ECO:0000256" key="1">
    <source>
        <dbReference type="SAM" id="MobiDB-lite"/>
    </source>
</evidence>
<dbReference type="InterPro" id="IPR004401">
    <property type="entry name" value="YbaB/EbfC"/>
</dbReference>
<dbReference type="Pfam" id="PF02575">
    <property type="entry name" value="YbaB_DNA_bd"/>
    <property type="match status" value="1"/>
</dbReference>
<feature type="region of interest" description="Disordered" evidence="1">
    <location>
        <begin position="111"/>
        <end position="174"/>
    </location>
</feature>
<sequence>MDEAKLQATMRRFEEQAARASALKESIAQLKGSARNGDGSVTVTVAPSGAVLGLQLGPAAMKMSHVQLTQEILGTIRQATQQAAAAMEQLVRPAVGEAQFAQFQEAFRAHTPDQAPMGPSAPPPPGALPAPPPPGASRADFSAPQPTRNPRPPRAVEDGDDDDFSTGSIFGGNR</sequence>
<evidence type="ECO:0000313" key="3">
    <source>
        <dbReference type="Proteomes" id="UP000199651"/>
    </source>
</evidence>
<gene>
    <name evidence="2" type="ORF">SAMN05192558_109338</name>
</gene>
<keyword evidence="2" id="KW-0238">DNA-binding</keyword>
<protein>
    <submittedName>
        <fullName evidence="2">Conserved DNA-binding protein YbaB</fullName>
    </submittedName>
</protein>
<feature type="compositionally biased region" description="Pro residues" evidence="1">
    <location>
        <begin position="119"/>
        <end position="135"/>
    </location>
</feature>
<dbReference type="Proteomes" id="UP000199651">
    <property type="component" value="Unassembled WGS sequence"/>
</dbReference>
<dbReference type="OrthoDB" id="3692582at2"/>
<dbReference type="GO" id="GO:0003677">
    <property type="term" value="F:DNA binding"/>
    <property type="evidence" value="ECO:0007669"/>
    <property type="project" value="UniProtKB-KW"/>
</dbReference>
<dbReference type="Gene3D" id="3.30.1310.10">
    <property type="entry name" value="Nucleoid-associated protein YbaB-like domain"/>
    <property type="match status" value="1"/>
</dbReference>
<dbReference type="RefSeq" id="WP_091380395.1">
    <property type="nucleotide sequence ID" value="NZ_FNDV01000011.1"/>
</dbReference>
<name>A0A1H0T9I3_9PSEU</name>
<dbReference type="EMBL" id="FNJB01000009">
    <property type="protein sequence ID" value="SDP50515.1"/>
    <property type="molecule type" value="Genomic_DNA"/>
</dbReference>
<evidence type="ECO:0000313" key="2">
    <source>
        <dbReference type="EMBL" id="SDP50515.1"/>
    </source>
</evidence>
<reference evidence="3" key="1">
    <citation type="submission" date="2016-10" db="EMBL/GenBank/DDBJ databases">
        <authorList>
            <person name="Varghese N."/>
            <person name="Submissions S."/>
        </authorList>
    </citation>
    <scope>NUCLEOTIDE SEQUENCE [LARGE SCALE GENOMIC DNA]</scope>
    <source>
        <strain evidence="3">IBRC-M 10655</strain>
    </source>
</reference>
<accession>A0A1H0T9I3</accession>
<organism evidence="2 3">
    <name type="scientific">Actinokineospora alba</name>
    <dbReference type="NCBI Taxonomy" id="504798"/>
    <lineage>
        <taxon>Bacteria</taxon>
        <taxon>Bacillati</taxon>
        <taxon>Actinomycetota</taxon>
        <taxon>Actinomycetes</taxon>
        <taxon>Pseudonocardiales</taxon>
        <taxon>Pseudonocardiaceae</taxon>
        <taxon>Actinokineospora</taxon>
    </lineage>
</organism>
<dbReference type="AlphaFoldDB" id="A0A1H0T9I3"/>
<dbReference type="STRING" id="504798.SAMN05421871_11137"/>